<proteinExistence type="predicted"/>
<accession>A0AAW1JYV2</accession>
<name>A0AAW1JYV2_POPJA</name>
<feature type="compositionally biased region" description="Acidic residues" evidence="1">
    <location>
        <begin position="29"/>
        <end position="66"/>
    </location>
</feature>
<keyword evidence="3" id="KW-1185">Reference proteome</keyword>
<sequence>MDVKPGTSKKIRYGDADFEKYAMQWLDEIEANDDNDDLDSDGEYEESEHDSESEIDLPESENESEISNDKQIPAEEEINDFDTTNTGETTFAKSIYGKNRFKWSINPPIPKIPIAKNTHYFKVAWFTWSACSRKNLSAVG</sequence>
<evidence type="ECO:0000256" key="1">
    <source>
        <dbReference type="SAM" id="MobiDB-lite"/>
    </source>
</evidence>
<protein>
    <submittedName>
        <fullName evidence="2">Uncharacterized protein</fullName>
    </submittedName>
</protein>
<organism evidence="2 3">
    <name type="scientific">Popillia japonica</name>
    <name type="common">Japanese beetle</name>
    <dbReference type="NCBI Taxonomy" id="7064"/>
    <lineage>
        <taxon>Eukaryota</taxon>
        <taxon>Metazoa</taxon>
        <taxon>Ecdysozoa</taxon>
        <taxon>Arthropoda</taxon>
        <taxon>Hexapoda</taxon>
        <taxon>Insecta</taxon>
        <taxon>Pterygota</taxon>
        <taxon>Neoptera</taxon>
        <taxon>Endopterygota</taxon>
        <taxon>Coleoptera</taxon>
        <taxon>Polyphaga</taxon>
        <taxon>Scarabaeiformia</taxon>
        <taxon>Scarabaeidae</taxon>
        <taxon>Rutelinae</taxon>
        <taxon>Popillia</taxon>
    </lineage>
</organism>
<dbReference type="Proteomes" id="UP001458880">
    <property type="component" value="Unassembled WGS sequence"/>
</dbReference>
<feature type="region of interest" description="Disordered" evidence="1">
    <location>
        <begin position="29"/>
        <end position="87"/>
    </location>
</feature>
<dbReference type="EMBL" id="JASPKY010000309">
    <property type="protein sequence ID" value="KAK9709476.1"/>
    <property type="molecule type" value="Genomic_DNA"/>
</dbReference>
<dbReference type="AlphaFoldDB" id="A0AAW1JYV2"/>
<evidence type="ECO:0000313" key="3">
    <source>
        <dbReference type="Proteomes" id="UP001458880"/>
    </source>
</evidence>
<gene>
    <name evidence="2" type="ORF">QE152_g26599</name>
</gene>
<reference evidence="2 3" key="1">
    <citation type="journal article" date="2024" name="BMC Genomics">
        <title>De novo assembly and annotation of Popillia japonica's genome with initial clues to its potential as an invasive pest.</title>
        <authorList>
            <person name="Cucini C."/>
            <person name="Boschi S."/>
            <person name="Funari R."/>
            <person name="Cardaioli E."/>
            <person name="Iannotti N."/>
            <person name="Marturano G."/>
            <person name="Paoli F."/>
            <person name="Bruttini M."/>
            <person name="Carapelli A."/>
            <person name="Frati F."/>
            <person name="Nardi F."/>
        </authorList>
    </citation>
    <scope>NUCLEOTIDE SEQUENCE [LARGE SCALE GENOMIC DNA]</scope>
    <source>
        <strain evidence="2">DMR45628</strain>
    </source>
</reference>
<comment type="caution">
    <text evidence="2">The sequence shown here is derived from an EMBL/GenBank/DDBJ whole genome shotgun (WGS) entry which is preliminary data.</text>
</comment>
<evidence type="ECO:0000313" key="2">
    <source>
        <dbReference type="EMBL" id="KAK9709476.1"/>
    </source>
</evidence>